<dbReference type="OrthoDB" id="9761531at2"/>
<proteinExistence type="predicted"/>
<evidence type="ECO:0000313" key="9">
    <source>
        <dbReference type="Proteomes" id="UP000004947"/>
    </source>
</evidence>
<feature type="transmembrane region" description="Helical" evidence="6">
    <location>
        <begin position="409"/>
        <end position="430"/>
    </location>
</feature>
<dbReference type="Pfam" id="PF03772">
    <property type="entry name" value="Competence"/>
    <property type="match status" value="1"/>
</dbReference>
<feature type="transmembrane region" description="Helical" evidence="6">
    <location>
        <begin position="491"/>
        <end position="508"/>
    </location>
</feature>
<sequence length="680" mass="77220">MSIDCHAYPLERFFGAFIVGLITFLPWHSLPLMAQSLILLSSLLFLFYKKLYSLIFFVLLGALWAILFQEREPEKFKAMGGSLLARVDDSQIVHGQTKRRTIEISVQSFTGHDQTQLTDFKALFEKPRELETHFHDQISCQGSLVPVSSQLASDQAYIKHLHLRGIFWKFIPLSEQDIKIAPQKSLQKSILNGRDNFLGRLERQLGNERNYTILTAMLFGLKQELSSSQKDTLRRSGLMHIFAVSGLHVGIVAFILLWLMRLLLIPVWWRFSLLPIILIPYLIMTGLPASALRAWVMISIWSIGLCLSKSSISLNSLYAAGFVILLFDPNQVLLAGFQFSFLVIFALLMSLKPLDELCKILDEKINWGQSFSYHRHHLKNKILKTFGITFVAYMSSLGMNIYLSANSNPFSLLVNLICIFLAAPLMACALLSSALPFLSPLLNSFTDFFAGLANMSSQFSLKLGDLPGFVCALYSLSFLMILRLRPTVKTQMILLSSLLFSLILFLQWNHDDEGIIIFRGTGQEQVSLAIFEKDQSLLINCSDFQAASFFINECDKRGLSRIDLLICDNRKNSSLGSLSLLNKQRLQSLTFLNPRSTPTQFQQYLHQQSFEMNCPLYFSPPLHSPIKKIDTQSFTWGSYQIELKNSHLGKTELSIHHKDKSINRSLAMANYPQIEVIPLQ</sequence>
<dbReference type="RefSeq" id="WP_007278266.1">
    <property type="nucleotide sequence ID" value="NZ_ABCK01000007.1"/>
</dbReference>
<evidence type="ECO:0000313" key="8">
    <source>
        <dbReference type="EMBL" id="EDM27751.1"/>
    </source>
</evidence>
<evidence type="ECO:0000256" key="5">
    <source>
        <dbReference type="ARBA" id="ARBA00023136"/>
    </source>
</evidence>
<dbReference type="STRING" id="313628.LNTAR_00080"/>
<feature type="domain" description="ComEC/Rec2-related protein" evidence="7">
    <location>
        <begin position="217"/>
        <end position="482"/>
    </location>
</feature>
<organism evidence="8 9">
    <name type="scientific">Lentisphaera araneosa HTCC2155</name>
    <dbReference type="NCBI Taxonomy" id="313628"/>
    <lineage>
        <taxon>Bacteria</taxon>
        <taxon>Pseudomonadati</taxon>
        <taxon>Lentisphaerota</taxon>
        <taxon>Lentisphaeria</taxon>
        <taxon>Lentisphaerales</taxon>
        <taxon>Lentisphaeraceae</taxon>
        <taxon>Lentisphaera</taxon>
    </lineage>
</organism>
<protein>
    <submittedName>
        <fullName evidence="8">Competence protein</fullName>
    </submittedName>
</protein>
<keyword evidence="4 6" id="KW-1133">Transmembrane helix</keyword>
<dbReference type="EMBL" id="ABCK01000007">
    <property type="protein sequence ID" value="EDM27751.1"/>
    <property type="molecule type" value="Genomic_DNA"/>
</dbReference>
<keyword evidence="5 6" id="KW-0472">Membrane</keyword>
<reference evidence="8 9" key="1">
    <citation type="journal article" date="2010" name="J. Bacteriol.">
        <title>Genome sequence of Lentisphaera araneosa HTCC2155T, the type species of the order Lentisphaerales in the phylum Lentisphaerae.</title>
        <authorList>
            <person name="Thrash J.C."/>
            <person name="Cho J.C."/>
            <person name="Vergin K.L."/>
            <person name="Morris R.M."/>
            <person name="Giovannoni S.J."/>
        </authorList>
    </citation>
    <scope>NUCLEOTIDE SEQUENCE [LARGE SCALE GENOMIC DNA]</scope>
    <source>
        <strain evidence="8 9">HTCC2155</strain>
    </source>
</reference>
<keyword evidence="9" id="KW-1185">Reference proteome</keyword>
<feature type="transmembrane region" description="Helical" evidence="6">
    <location>
        <begin position="50"/>
        <end position="68"/>
    </location>
</feature>
<evidence type="ECO:0000256" key="4">
    <source>
        <dbReference type="ARBA" id="ARBA00022989"/>
    </source>
</evidence>
<dbReference type="PANTHER" id="PTHR30619">
    <property type="entry name" value="DNA INTERNALIZATION/COMPETENCE PROTEIN COMEC/REC2"/>
    <property type="match status" value="1"/>
</dbReference>
<dbReference type="InterPro" id="IPR052159">
    <property type="entry name" value="Competence_DNA_uptake"/>
</dbReference>
<dbReference type="eggNOG" id="COG0658">
    <property type="taxonomic scope" value="Bacteria"/>
</dbReference>
<evidence type="ECO:0000256" key="3">
    <source>
        <dbReference type="ARBA" id="ARBA00022692"/>
    </source>
</evidence>
<evidence type="ECO:0000256" key="2">
    <source>
        <dbReference type="ARBA" id="ARBA00022475"/>
    </source>
</evidence>
<dbReference type="GO" id="GO:0005886">
    <property type="term" value="C:plasma membrane"/>
    <property type="evidence" value="ECO:0007669"/>
    <property type="project" value="UniProtKB-SubCell"/>
</dbReference>
<accession>A6DK53</accession>
<dbReference type="InterPro" id="IPR004477">
    <property type="entry name" value="ComEC_N"/>
</dbReference>
<evidence type="ECO:0000256" key="6">
    <source>
        <dbReference type="SAM" id="Phobius"/>
    </source>
</evidence>
<dbReference type="Proteomes" id="UP000004947">
    <property type="component" value="Unassembled WGS sequence"/>
</dbReference>
<comment type="caution">
    <text evidence="8">The sequence shown here is derived from an EMBL/GenBank/DDBJ whole genome shotgun (WGS) entry which is preliminary data.</text>
</comment>
<dbReference type="PANTHER" id="PTHR30619:SF1">
    <property type="entry name" value="RECOMBINATION PROTEIN 2"/>
    <property type="match status" value="1"/>
</dbReference>
<keyword evidence="2" id="KW-1003">Cell membrane</keyword>
<dbReference type="NCBIfam" id="TIGR00360">
    <property type="entry name" value="ComEC_N-term"/>
    <property type="match status" value="1"/>
</dbReference>
<name>A6DK53_9BACT</name>
<feature type="transmembrane region" description="Helical" evidence="6">
    <location>
        <begin position="466"/>
        <end position="484"/>
    </location>
</feature>
<evidence type="ECO:0000259" key="7">
    <source>
        <dbReference type="Pfam" id="PF03772"/>
    </source>
</evidence>
<comment type="subcellular location">
    <subcellularLocation>
        <location evidence="1">Cell membrane</location>
        <topology evidence="1">Multi-pass membrane protein</topology>
    </subcellularLocation>
</comment>
<feature type="transmembrane region" description="Helical" evidence="6">
    <location>
        <begin position="238"/>
        <end position="261"/>
    </location>
</feature>
<gene>
    <name evidence="8" type="ORF">LNTAR_00080</name>
</gene>
<feature type="transmembrane region" description="Helical" evidence="6">
    <location>
        <begin position="267"/>
        <end position="287"/>
    </location>
</feature>
<evidence type="ECO:0000256" key="1">
    <source>
        <dbReference type="ARBA" id="ARBA00004651"/>
    </source>
</evidence>
<feature type="transmembrane region" description="Helical" evidence="6">
    <location>
        <begin position="12"/>
        <end position="30"/>
    </location>
</feature>
<dbReference type="AlphaFoldDB" id="A6DK53"/>
<keyword evidence="3 6" id="KW-0812">Transmembrane</keyword>
<feature type="transmembrane region" description="Helical" evidence="6">
    <location>
        <begin position="382"/>
        <end position="403"/>
    </location>
</feature>